<feature type="non-terminal residue" evidence="1">
    <location>
        <position position="1"/>
    </location>
</feature>
<dbReference type="EMBL" id="AP015036">
    <property type="protein sequence ID" value="BAT80669.1"/>
    <property type="molecule type" value="Genomic_DNA"/>
</dbReference>
<accession>A0A0S3RJK1</accession>
<sequence>ERLKFLTRPRTLVTLEHPNRTLIPFLPTTNWSSNLDERPIWHQIGRTRILQNSAELRNPETQKTRNPKITIFHPFLPRFASNTTYIINQTKDLAPLTS</sequence>
<keyword evidence="2" id="KW-1185">Reference proteome</keyword>
<evidence type="ECO:0000313" key="1">
    <source>
        <dbReference type="EMBL" id="BAT80669.1"/>
    </source>
</evidence>
<dbReference type="AlphaFoldDB" id="A0A0S3RJK1"/>
<reference evidence="1 2" key="1">
    <citation type="journal article" date="2015" name="Sci. Rep.">
        <title>The power of single molecule real-time sequencing technology in the de novo assembly of a eukaryotic genome.</title>
        <authorList>
            <person name="Sakai H."/>
            <person name="Naito K."/>
            <person name="Ogiso-Tanaka E."/>
            <person name="Takahashi Y."/>
            <person name="Iseki K."/>
            <person name="Muto C."/>
            <person name="Satou K."/>
            <person name="Teruya K."/>
            <person name="Shiroma A."/>
            <person name="Shimoji M."/>
            <person name="Hirano T."/>
            <person name="Itoh T."/>
            <person name="Kaga A."/>
            <person name="Tomooka N."/>
        </authorList>
    </citation>
    <scope>NUCLEOTIDE SEQUENCE [LARGE SCALE GENOMIC DNA]</scope>
    <source>
        <strain evidence="2">cv. Shumari</strain>
    </source>
</reference>
<evidence type="ECO:0000313" key="2">
    <source>
        <dbReference type="Proteomes" id="UP000291084"/>
    </source>
</evidence>
<organism evidence="1 2">
    <name type="scientific">Vigna angularis var. angularis</name>
    <dbReference type="NCBI Taxonomy" id="157739"/>
    <lineage>
        <taxon>Eukaryota</taxon>
        <taxon>Viridiplantae</taxon>
        <taxon>Streptophyta</taxon>
        <taxon>Embryophyta</taxon>
        <taxon>Tracheophyta</taxon>
        <taxon>Spermatophyta</taxon>
        <taxon>Magnoliopsida</taxon>
        <taxon>eudicotyledons</taxon>
        <taxon>Gunneridae</taxon>
        <taxon>Pentapetalae</taxon>
        <taxon>rosids</taxon>
        <taxon>fabids</taxon>
        <taxon>Fabales</taxon>
        <taxon>Fabaceae</taxon>
        <taxon>Papilionoideae</taxon>
        <taxon>50 kb inversion clade</taxon>
        <taxon>NPAAA clade</taxon>
        <taxon>indigoferoid/millettioid clade</taxon>
        <taxon>Phaseoleae</taxon>
        <taxon>Vigna</taxon>
    </lineage>
</organism>
<dbReference type="Proteomes" id="UP000291084">
    <property type="component" value="Chromosome 3"/>
</dbReference>
<proteinExistence type="predicted"/>
<name>A0A0S3RJK1_PHAAN</name>
<gene>
    <name evidence="1" type="primary">Vigan.03G026500</name>
    <name evidence="1" type="ORF">VIGAN_03026500</name>
</gene>
<protein>
    <submittedName>
        <fullName evidence="1">Uncharacterized protein</fullName>
    </submittedName>
</protein>